<name>A0AAV5E1S2_ELECO</name>
<dbReference type="InterPro" id="IPR032378">
    <property type="entry name" value="ZC3H15/TMA46_C"/>
</dbReference>
<dbReference type="EMBL" id="BQKI01000073">
    <property type="protein sequence ID" value="GJN17249.1"/>
    <property type="molecule type" value="Genomic_DNA"/>
</dbReference>
<evidence type="ECO:0000259" key="5">
    <source>
        <dbReference type="Pfam" id="PF16543"/>
    </source>
</evidence>
<dbReference type="AlphaFoldDB" id="A0AAV5E1S2"/>
<dbReference type="GO" id="GO:0005829">
    <property type="term" value="C:cytosol"/>
    <property type="evidence" value="ECO:0007669"/>
    <property type="project" value="TreeGrafter"/>
</dbReference>
<feature type="compositionally biased region" description="Basic and acidic residues" evidence="4">
    <location>
        <begin position="7"/>
        <end position="34"/>
    </location>
</feature>
<comment type="caution">
    <text evidence="6">The sequence shown here is derived from an EMBL/GenBank/DDBJ whole genome shotgun (WGS) entry which is preliminary data.</text>
</comment>
<evidence type="ECO:0000313" key="7">
    <source>
        <dbReference type="Proteomes" id="UP001054889"/>
    </source>
</evidence>
<reference evidence="6" key="1">
    <citation type="journal article" date="2018" name="DNA Res.">
        <title>Multiple hybrid de novo genome assembly of finger millet, an orphan allotetraploid crop.</title>
        <authorList>
            <person name="Hatakeyama M."/>
            <person name="Aluri S."/>
            <person name="Balachadran M.T."/>
            <person name="Sivarajan S.R."/>
            <person name="Patrignani A."/>
            <person name="Gruter S."/>
            <person name="Poveda L."/>
            <person name="Shimizu-Inatsugi R."/>
            <person name="Baeten J."/>
            <person name="Francoijs K.J."/>
            <person name="Nataraja K.N."/>
            <person name="Reddy Y.A.N."/>
            <person name="Phadnis S."/>
            <person name="Ravikumar R.L."/>
            <person name="Schlapbach R."/>
            <person name="Sreeman S.M."/>
            <person name="Shimizu K.K."/>
        </authorList>
    </citation>
    <scope>NUCLEOTIDE SEQUENCE</scope>
</reference>
<feature type="region of interest" description="Disordered" evidence="4">
    <location>
        <begin position="58"/>
        <end position="131"/>
    </location>
</feature>
<dbReference type="GO" id="GO:0003729">
    <property type="term" value="F:mRNA binding"/>
    <property type="evidence" value="ECO:0007669"/>
    <property type="project" value="TreeGrafter"/>
</dbReference>
<organism evidence="6 7">
    <name type="scientific">Eleusine coracana subsp. coracana</name>
    <dbReference type="NCBI Taxonomy" id="191504"/>
    <lineage>
        <taxon>Eukaryota</taxon>
        <taxon>Viridiplantae</taxon>
        <taxon>Streptophyta</taxon>
        <taxon>Embryophyta</taxon>
        <taxon>Tracheophyta</taxon>
        <taxon>Spermatophyta</taxon>
        <taxon>Magnoliopsida</taxon>
        <taxon>Liliopsida</taxon>
        <taxon>Poales</taxon>
        <taxon>Poaceae</taxon>
        <taxon>PACMAD clade</taxon>
        <taxon>Chloridoideae</taxon>
        <taxon>Cynodonteae</taxon>
        <taxon>Eleusininae</taxon>
        <taxon>Eleusine</taxon>
    </lineage>
</organism>
<keyword evidence="1" id="KW-0479">Metal-binding</keyword>
<dbReference type="Proteomes" id="UP001054889">
    <property type="component" value="Unassembled WGS sequence"/>
</dbReference>
<feature type="compositionally biased region" description="Basic and acidic residues" evidence="4">
    <location>
        <begin position="58"/>
        <end position="74"/>
    </location>
</feature>
<protein>
    <recommendedName>
        <fullName evidence="5">ZC3H15/TMA46 family C-terminal domain-containing protein</fullName>
    </recommendedName>
</protein>
<dbReference type="Gene3D" id="6.20.400.10">
    <property type="match status" value="1"/>
</dbReference>
<evidence type="ECO:0000313" key="6">
    <source>
        <dbReference type="EMBL" id="GJN17249.1"/>
    </source>
</evidence>
<dbReference type="Pfam" id="PF16543">
    <property type="entry name" value="DFRP_C"/>
    <property type="match status" value="1"/>
</dbReference>
<feature type="compositionally biased region" description="Acidic residues" evidence="4">
    <location>
        <begin position="90"/>
        <end position="110"/>
    </location>
</feature>
<reference evidence="6" key="2">
    <citation type="submission" date="2021-12" db="EMBL/GenBank/DDBJ databases">
        <title>Resequencing data analysis of finger millet.</title>
        <authorList>
            <person name="Hatakeyama M."/>
            <person name="Aluri S."/>
            <person name="Balachadran M.T."/>
            <person name="Sivarajan S.R."/>
            <person name="Poveda L."/>
            <person name="Shimizu-Inatsugi R."/>
            <person name="Schlapbach R."/>
            <person name="Sreeman S.M."/>
            <person name="Shimizu K.K."/>
        </authorList>
    </citation>
    <scope>NUCLEOTIDE SEQUENCE</scope>
</reference>
<keyword evidence="7" id="KW-1185">Reference proteome</keyword>
<dbReference type="GO" id="GO:0008270">
    <property type="term" value="F:zinc ion binding"/>
    <property type="evidence" value="ECO:0007669"/>
    <property type="project" value="UniProtKB-KW"/>
</dbReference>
<feature type="compositionally biased region" description="Polar residues" evidence="4">
    <location>
        <begin position="76"/>
        <end position="86"/>
    </location>
</feature>
<evidence type="ECO:0000256" key="3">
    <source>
        <dbReference type="ARBA" id="ARBA00022833"/>
    </source>
</evidence>
<dbReference type="PANTHER" id="PTHR12681:SF0">
    <property type="entry name" value="ZINC FINGER CCCH DOMAIN-CONTAINING PROTEIN 15"/>
    <property type="match status" value="1"/>
</dbReference>
<evidence type="ECO:0000256" key="4">
    <source>
        <dbReference type="SAM" id="MobiDB-lite"/>
    </source>
</evidence>
<dbReference type="GO" id="GO:0002181">
    <property type="term" value="P:cytoplasmic translation"/>
    <property type="evidence" value="ECO:0007669"/>
    <property type="project" value="TreeGrafter"/>
</dbReference>
<feature type="domain" description="ZC3H15/TMA46 family C-terminal" evidence="5">
    <location>
        <begin position="1"/>
        <end position="60"/>
    </location>
</feature>
<evidence type="ECO:0000256" key="2">
    <source>
        <dbReference type="ARBA" id="ARBA00022771"/>
    </source>
</evidence>
<keyword evidence="2" id="KW-0863">Zinc-finger</keyword>
<accession>A0AAV5E1S2</accession>
<proteinExistence type="predicted"/>
<feature type="region of interest" description="Disordered" evidence="4">
    <location>
        <begin position="1"/>
        <end position="34"/>
    </location>
</feature>
<evidence type="ECO:0000256" key="1">
    <source>
        <dbReference type="ARBA" id="ARBA00022723"/>
    </source>
</evidence>
<sequence>MTTELFMEWKRQKAEEKEAGQAALRAERAKNDRMSGRELFMADASVFVDDAEAYEVYERHEESEANEEPTKKSQDVGPSSSTSNGKQAEEPDEDDIDLDDDDLDLDELNELEASLSRTSIQIREPGEGTSS</sequence>
<keyword evidence="3" id="KW-0862">Zinc</keyword>
<gene>
    <name evidence="6" type="primary">gb04302</name>
    <name evidence="6" type="ORF">PR202_gb04302</name>
</gene>
<dbReference type="PANTHER" id="PTHR12681">
    <property type="entry name" value="ZINC FINGER-CONTAINING PROTEIN P48ZNF"/>
    <property type="match status" value="1"/>
</dbReference>